<evidence type="ECO:0000313" key="3">
    <source>
        <dbReference type="Proteomes" id="UP001205105"/>
    </source>
</evidence>
<gene>
    <name evidence="2" type="ORF">COHA_001864</name>
</gene>
<name>A0AAD5H8G1_9CHLO</name>
<protein>
    <submittedName>
        <fullName evidence="2">Uncharacterized protein</fullName>
    </submittedName>
</protein>
<dbReference type="Proteomes" id="UP001205105">
    <property type="component" value="Unassembled WGS sequence"/>
</dbReference>
<dbReference type="EMBL" id="JADXDR010000027">
    <property type="protein sequence ID" value="KAI7844505.1"/>
    <property type="molecule type" value="Genomic_DNA"/>
</dbReference>
<keyword evidence="3" id="KW-1185">Reference proteome</keyword>
<comment type="caution">
    <text evidence="2">The sequence shown here is derived from an EMBL/GenBank/DDBJ whole genome shotgun (WGS) entry which is preliminary data.</text>
</comment>
<evidence type="ECO:0000313" key="2">
    <source>
        <dbReference type="EMBL" id="KAI7844505.1"/>
    </source>
</evidence>
<reference evidence="2" key="1">
    <citation type="submission" date="2020-11" db="EMBL/GenBank/DDBJ databases">
        <title>Chlorella ohadii genome sequencing and assembly.</title>
        <authorList>
            <person name="Murik O."/>
            <person name="Treves H."/>
            <person name="Kedem I."/>
            <person name="Shotland Y."/>
            <person name="Kaplan A."/>
        </authorList>
    </citation>
    <scope>NUCLEOTIDE SEQUENCE</scope>
    <source>
        <strain evidence="2">1</strain>
    </source>
</reference>
<sequence>MRQQRSAAERPARAPPPTKTHPAKPGQHVEEKAQAVWQRFKGQPHPAPDEPGKEAVMSVAEAIVQAGPSAAGAAAIIRDEPAILQAPPVSVAAKMHALGPLTTDAVKNRQALYRKLGPAAARAALLGLDDVAFQDSCRFMSDLIASARMNSRSVQHDKAWEVLQGCDGAQLSALLCDHSAPQLRQLLQALQQHLGWDGSQAAAALMRFAGTAQVPSACPHNRFRQLAAACPDGVATLGSLLRSAGLDDVAVMRLTLAARIDWSAAAQSAAGVKSAVHACHKATGLPEGYAVVAWLAGLGEPPLLGLTRALVQGGAGPEQIGRLAQLWLDLADQAAPEQMVQRLATQRWVLGDWQAAVAAVLRAGSL</sequence>
<accession>A0AAD5H8G1</accession>
<organism evidence="2 3">
    <name type="scientific">Chlorella ohadii</name>
    <dbReference type="NCBI Taxonomy" id="2649997"/>
    <lineage>
        <taxon>Eukaryota</taxon>
        <taxon>Viridiplantae</taxon>
        <taxon>Chlorophyta</taxon>
        <taxon>core chlorophytes</taxon>
        <taxon>Trebouxiophyceae</taxon>
        <taxon>Chlorellales</taxon>
        <taxon>Chlorellaceae</taxon>
        <taxon>Chlorella clade</taxon>
        <taxon>Chlorella</taxon>
    </lineage>
</organism>
<proteinExistence type="predicted"/>
<dbReference type="AlphaFoldDB" id="A0AAD5H8G1"/>
<evidence type="ECO:0000256" key="1">
    <source>
        <dbReference type="SAM" id="MobiDB-lite"/>
    </source>
</evidence>
<feature type="region of interest" description="Disordered" evidence="1">
    <location>
        <begin position="1"/>
        <end position="31"/>
    </location>
</feature>